<reference evidence="2" key="1">
    <citation type="submission" date="2014-02" db="EMBL/GenBank/DDBJ databases">
        <authorList>
            <person name="Gan H."/>
        </authorList>
    </citation>
    <scope>NUCLEOTIDE SEQUENCE [LARGE SCALE GENOMIC DNA]</scope>
    <source>
        <strain evidence="2">S1</strain>
    </source>
</reference>
<dbReference type="Proteomes" id="UP000028878">
    <property type="component" value="Unassembled WGS sequence"/>
</dbReference>
<protein>
    <submittedName>
        <fullName evidence="1">Uncharacterized protein</fullName>
    </submittedName>
</protein>
<organism evidence="1 2">
    <name type="scientific">Hydrogenophaga intermedia</name>
    <dbReference type="NCBI Taxonomy" id="65786"/>
    <lineage>
        <taxon>Bacteria</taxon>
        <taxon>Pseudomonadati</taxon>
        <taxon>Pseudomonadota</taxon>
        <taxon>Betaproteobacteria</taxon>
        <taxon>Burkholderiales</taxon>
        <taxon>Comamonadaceae</taxon>
        <taxon>Hydrogenophaga</taxon>
    </lineage>
</organism>
<dbReference type="AlphaFoldDB" id="A0A1L1PKV9"/>
<keyword evidence="2" id="KW-1185">Reference proteome</keyword>
<proteinExistence type="predicted"/>
<dbReference type="EMBL" id="CCAE010000090">
    <property type="protein sequence ID" value="CDN90528.1"/>
    <property type="molecule type" value="Genomic_DNA"/>
</dbReference>
<gene>
    <name evidence="1" type="ORF">BN948_04973</name>
</gene>
<reference evidence="2" key="2">
    <citation type="submission" date="2014-11" db="EMBL/GenBank/DDBJ databases">
        <title>Draft genome sequence of Hydrogenophaga intermedia S1.</title>
        <authorList>
            <person name="Gan H.M."/>
            <person name="Chew T.H."/>
            <person name="Stolz A."/>
        </authorList>
    </citation>
    <scope>NUCLEOTIDE SEQUENCE [LARGE SCALE GENOMIC DNA]</scope>
    <source>
        <strain evidence="2">S1</strain>
    </source>
</reference>
<evidence type="ECO:0000313" key="2">
    <source>
        <dbReference type="Proteomes" id="UP000028878"/>
    </source>
</evidence>
<accession>A0A1L1PKV9</accession>
<sequence length="94" mass="10588">MLVARLLGDNKLEALPPLMRAEVTAVSEHGIAIRGIQAHGRGGLKARVTWAPQTWWAFILTEHAIDRYESENPLEALCDERDAITSIGRFPRRR</sequence>
<evidence type="ECO:0000313" key="1">
    <source>
        <dbReference type="EMBL" id="CDN90528.1"/>
    </source>
</evidence>
<name>A0A1L1PKV9_HYDIT</name>